<dbReference type="EMBL" id="JBHUKR010000004">
    <property type="protein sequence ID" value="MFD2415603.1"/>
    <property type="molecule type" value="Genomic_DNA"/>
</dbReference>
<dbReference type="SMART" id="SM00028">
    <property type="entry name" value="TPR"/>
    <property type="match status" value="4"/>
</dbReference>
<reference evidence="4" key="1">
    <citation type="journal article" date="2019" name="Int. J. Syst. Evol. Microbiol.">
        <title>The Global Catalogue of Microorganisms (GCM) 10K type strain sequencing project: providing services to taxonomists for standard genome sequencing and annotation.</title>
        <authorList>
            <consortium name="The Broad Institute Genomics Platform"/>
            <consortium name="The Broad Institute Genome Sequencing Center for Infectious Disease"/>
            <person name="Wu L."/>
            <person name="Ma J."/>
        </authorList>
    </citation>
    <scope>NUCLEOTIDE SEQUENCE [LARGE SCALE GENOMIC DNA]</scope>
    <source>
        <strain evidence="4">CGMCC 4.7645</strain>
    </source>
</reference>
<dbReference type="SUPFAM" id="SSF47413">
    <property type="entry name" value="lambda repressor-like DNA-binding domains"/>
    <property type="match status" value="1"/>
</dbReference>
<dbReference type="InterPro" id="IPR019734">
    <property type="entry name" value="TPR_rpt"/>
</dbReference>
<dbReference type="SMART" id="SM00530">
    <property type="entry name" value="HTH_XRE"/>
    <property type="match status" value="1"/>
</dbReference>
<proteinExistence type="predicted"/>
<dbReference type="InterPro" id="IPR041664">
    <property type="entry name" value="AAA_16"/>
</dbReference>
<dbReference type="CDD" id="cd00093">
    <property type="entry name" value="HTH_XRE"/>
    <property type="match status" value="1"/>
</dbReference>
<dbReference type="SUPFAM" id="SSF48452">
    <property type="entry name" value="TPR-like"/>
    <property type="match status" value="1"/>
</dbReference>
<dbReference type="PANTHER" id="PTHR47691">
    <property type="entry name" value="REGULATOR-RELATED"/>
    <property type="match status" value="1"/>
</dbReference>
<dbReference type="SUPFAM" id="SSF52540">
    <property type="entry name" value="P-loop containing nucleoside triphosphate hydrolases"/>
    <property type="match status" value="1"/>
</dbReference>
<dbReference type="Gene3D" id="3.40.50.300">
    <property type="entry name" value="P-loop containing nucleotide triphosphate hydrolases"/>
    <property type="match status" value="1"/>
</dbReference>
<dbReference type="Pfam" id="PF13424">
    <property type="entry name" value="TPR_12"/>
    <property type="match status" value="1"/>
</dbReference>
<accession>A0ABW5FLB6</accession>
<dbReference type="InterPro" id="IPR027417">
    <property type="entry name" value="P-loop_NTPase"/>
</dbReference>
<dbReference type="InterPro" id="IPR010982">
    <property type="entry name" value="Lambda_DNA-bd_dom_sf"/>
</dbReference>
<evidence type="ECO:0000313" key="3">
    <source>
        <dbReference type="EMBL" id="MFD2415603.1"/>
    </source>
</evidence>
<protein>
    <submittedName>
        <fullName evidence="3">AAA family ATPase</fullName>
    </submittedName>
</protein>
<dbReference type="InterPro" id="IPR011990">
    <property type="entry name" value="TPR-like_helical_dom_sf"/>
</dbReference>
<evidence type="ECO:0000313" key="4">
    <source>
        <dbReference type="Proteomes" id="UP001597417"/>
    </source>
</evidence>
<dbReference type="Pfam" id="PF01381">
    <property type="entry name" value="HTH_3"/>
    <property type="match status" value="1"/>
</dbReference>
<dbReference type="PANTHER" id="PTHR47691:SF3">
    <property type="entry name" value="HTH-TYPE TRANSCRIPTIONAL REGULATOR RV0890C-RELATED"/>
    <property type="match status" value="1"/>
</dbReference>
<dbReference type="Gene3D" id="1.10.260.40">
    <property type="entry name" value="lambda repressor-like DNA-binding domains"/>
    <property type="match status" value="1"/>
</dbReference>
<dbReference type="Proteomes" id="UP001597417">
    <property type="component" value="Unassembled WGS sequence"/>
</dbReference>
<comment type="caution">
    <text evidence="3">The sequence shown here is derived from an EMBL/GenBank/DDBJ whole genome shotgun (WGS) entry which is preliminary data.</text>
</comment>
<dbReference type="PROSITE" id="PS50943">
    <property type="entry name" value="HTH_CROC1"/>
    <property type="match status" value="1"/>
</dbReference>
<feature type="compositionally biased region" description="Basic and acidic residues" evidence="1">
    <location>
        <begin position="771"/>
        <end position="783"/>
    </location>
</feature>
<feature type="region of interest" description="Disordered" evidence="1">
    <location>
        <begin position="756"/>
        <end position="783"/>
    </location>
</feature>
<keyword evidence="4" id="KW-1185">Reference proteome</keyword>
<evidence type="ECO:0000259" key="2">
    <source>
        <dbReference type="PROSITE" id="PS50943"/>
    </source>
</evidence>
<organism evidence="3 4">
    <name type="scientific">Amycolatopsis pigmentata</name>
    <dbReference type="NCBI Taxonomy" id="450801"/>
    <lineage>
        <taxon>Bacteria</taxon>
        <taxon>Bacillati</taxon>
        <taxon>Actinomycetota</taxon>
        <taxon>Actinomycetes</taxon>
        <taxon>Pseudonocardiales</taxon>
        <taxon>Pseudonocardiaceae</taxon>
        <taxon>Amycolatopsis</taxon>
    </lineage>
</organism>
<gene>
    <name evidence="3" type="ORF">ACFSXZ_04595</name>
</gene>
<sequence length="783" mass="83707">MGDDGPRQELVRRLDEARRAKGLSQSALAHKAGLGKATVSDALNPAKGTPLPDTVDKLAKALGISGPGLDDLQVLRDHADARLRDHAAPHLRTTLPPVPLGFAGRSEELDAVLDALGPGSSGPSAVSVAGLPGVGKTALALVAAHQAQERGWFSTALFVDLLGYHGTPADPGDLLAVLLRGLDVDVSVAGSTAAERAAAYRARLAELTRAKQPVLIVADNAADAAAVGTLVPGGPHRLLVTSRHTLHTLEARLVELPALTDDAANELLATALRIANPGDARADLAGSSPDGPGNALLRLCGGLPLALRITAGLLIADPDLSIAELAEEIAELGPLEGLDDGERAVRAAIELSYRQLSSQLAEVFRLLALNPGPDLSTEAAEVLTGLRRPVLRRRLSELARAHLLDGARVPGRWRMHDLVRVYAHECLWAYRQHEGNDMYGLAAQQRLVRHYRAWLEAADVWLHGFIDDSTTREAFPDHREALAWLDTERTNLLGAAASAALNGSPGEAVRIALGLTEYLQLRNLHADAAWVLGIAEKVAPTPFERAQLLDTRGNMLAITNHFDAAIALHEQALEIFRKQGHDREKALALLNLGYALRYTGQRKEATARYREARAILERTGPLYYLASAWLCLAAIWNEGRDFSKGLSAADQALAAARTCRNTTLEVKALFNRFNALYGLQRHAEALDTIKHALSRAENTATAHHHVGEGLVHLAVSLQAAGRPQEEHRSAFEKAATAFDRGGLADLADLARTWAEGTESLDSNDSAAKAGQADKNDPSTGPDH</sequence>
<evidence type="ECO:0000256" key="1">
    <source>
        <dbReference type="SAM" id="MobiDB-lite"/>
    </source>
</evidence>
<dbReference type="PRINTS" id="PR00364">
    <property type="entry name" value="DISEASERSIST"/>
</dbReference>
<name>A0ABW5FLB6_9PSEU</name>
<dbReference type="RefSeq" id="WP_378261542.1">
    <property type="nucleotide sequence ID" value="NZ_JBHUKR010000004.1"/>
</dbReference>
<feature type="domain" description="HTH cro/C1-type" evidence="2">
    <location>
        <begin position="14"/>
        <end position="69"/>
    </location>
</feature>
<dbReference type="Gene3D" id="1.25.40.10">
    <property type="entry name" value="Tetratricopeptide repeat domain"/>
    <property type="match status" value="2"/>
</dbReference>
<dbReference type="InterPro" id="IPR001387">
    <property type="entry name" value="Cro/C1-type_HTH"/>
</dbReference>
<dbReference type="Pfam" id="PF13191">
    <property type="entry name" value="AAA_16"/>
    <property type="match status" value="1"/>
</dbReference>